<dbReference type="SUPFAM" id="SSF54427">
    <property type="entry name" value="NTF2-like"/>
    <property type="match status" value="1"/>
</dbReference>
<keyword evidence="4" id="KW-1185">Reference proteome</keyword>
<protein>
    <submittedName>
        <fullName evidence="3">Nuclear transport factor 2 family protein</fullName>
    </submittedName>
</protein>
<dbReference type="Gene3D" id="3.10.450.50">
    <property type="match status" value="1"/>
</dbReference>
<evidence type="ECO:0000256" key="1">
    <source>
        <dbReference type="SAM" id="SignalP"/>
    </source>
</evidence>
<evidence type="ECO:0000259" key="2">
    <source>
        <dbReference type="Pfam" id="PF14534"/>
    </source>
</evidence>
<evidence type="ECO:0000313" key="4">
    <source>
        <dbReference type="Proteomes" id="UP000663281"/>
    </source>
</evidence>
<dbReference type="KEGG" id="scyp:JYB88_08560"/>
<name>A0A974XWY3_9GAMM</name>
<feature type="signal peptide" evidence="1">
    <location>
        <begin position="1"/>
        <end position="18"/>
    </location>
</feature>
<evidence type="ECO:0000313" key="3">
    <source>
        <dbReference type="EMBL" id="QSX31839.1"/>
    </source>
</evidence>
<feature type="chain" id="PRO_5037007886" evidence="1">
    <location>
        <begin position="19"/>
        <end position="182"/>
    </location>
</feature>
<dbReference type="InterPro" id="IPR027843">
    <property type="entry name" value="DUF4440"/>
</dbReference>
<reference evidence="3 4" key="1">
    <citation type="submission" date="2021-03" db="EMBL/GenBank/DDBJ databases">
        <title>Novel species identification of genus Shewanella.</title>
        <authorList>
            <person name="Liu G."/>
            <person name="Zhang Q."/>
        </authorList>
    </citation>
    <scope>NUCLEOTIDE SEQUENCE [LARGE SCALE GENOMIC DNA]</scope>
    <source>
        <strain evidence="3 4">FJAT-53726</strain>
    </source>
</reference>
<organism evidence="3 4">
    <name type="scientific">Shewanella cyperi</name>
    <dbReference type="NCBI Taxonomy" id="2814292"/>
    <lineage>
        <taxon>Bacteria</taxon>
        <taxon>Pseudomonadati</taxon>
        <taxon>Pseudomonadota</taxon>
        <taxon>Gammaproteobacteria</taxon>
        <taxon>Alteromonadales</taxon>
        <taxon>Shewanellaceae</taxon>
        <taxon>Shewanella</taxon>
    </lineage>
</organism>
<proteinExistence type="predicted"/>
<dbReference type="Pfam" id="PF14534">
    <property type="entry name" value="DUF4440"/>
    <property type="match status" value="1"/>
</dbReference>
<gene>
    <name evidence="3" type="ORF">JYB88_08560</name>
</gene>
<accession>A0A974XWY3</accession>
<dbReference type="EMBL" id="CP071504">
    <property type="protein sequence ID" value="QSX31839.1"/>
    <property type="molecule type" value="Genomic_DNA"/>
</dbReference>
<dbReference type="InterPro" id="IPR032710">
    <property type="entry name" value="NTF2-like_dom_sf"/>
</dbReference>
<sequence>MRVLLLLAALLMSIGAFAANAMDDNKALNTNYQRFVEAFQSLDPEVLEKVYDENACYITDKQDREIVRGRQAIVAVYHAFFGKIKRKNARIEVDFRLLERTIEGNSATDVGYYLVRFHPAADTGEPVSEFAGKFVTVAKKQKDGAWSLTVDSNNGADSRFYFDAKPVPNLYYGEQFVRSLKP</sequence>
<dbReference type="Proteomes" id="UP000663281">
    <property type="component" value="Chromosome"/>
</dbReference>
<feature type="domain" description="DUF4440" evidence="2">
    <location>
        <begin position="31"/>
        <end position="147"/>
    </location>
</feature>
<keyword evidence="1" id="KW-0732">Signal</keyword>
<dbReference type="AlphaFoldDB" id="A0A974XWY3"/>